<feature type="signal peptide" evidence="2">
    <location>
        <begin position="1"/>
        <end position="23"/>
    </location>
</feature>
<reference evidence="4 5" key="1">
    <citation type="journal article" date="2009" name="Stand. Genomic Sci.">
        <title>Complete genome sequence of Thermanaerovibrio acidaminovorans type strain (Su883).</title>
        <authorList>
            <person name="Chovatia M."/>
            <person name="Sikorski J."/>
            <person name="Schroder M."/>
            <person name="Lapidus A."/>
            <person name="Nolan M."/>
            <person name="Tice H."/>
            <person name="Glavina Del Rio T."/>
            <person name="Copeland A."/>
            <person name="Cheng J.F."/>
            <person name="Lucas S."/>
            <person name="Chen F."/>
            <person name="Bruce D."/>
            <person name="Goodwin L."/>
            <person name="Pitluck S."/>
            <person name="Ivanova N."/>
            <person name="Mavromatis K."/>
            <person name="Ovchinnikova G."/>
            <person name="Pati A."/>
            <person name="Chen A."/>
            <person name="Palaniappan K."/>
            <person name="Land M."/>
            <person name="Hauser L."/>
            <person name="Chang Y.J."/>
            <person name="Jeffries C.D."/>
            <person name="Chain P."/>
            <person name="Saunders E."/>
            <person name="Detter J.C."/>
            <person name="Brettin T."/>
            <person name="Rohde M."/>
            <person name="Goker M."/>
            <person name="Spring S."/>
            <person name="Bristow J."/>
            <person name="Markowitz V."/>
            <person name="Hugenholtz P."/>
            <person name="Kyrpides N.C."/>
            <person name="Klenk H.P."/>
            <person name="Eisen J.A."/>
        </authorList>
    </citation>
    <scope>NUCLEOTIDE SEQUENCE [LARGE SCALE GENOMIC DNA]</scope>
    <source>
        <strain evidence="5">ATCC 49978 / DSM 6589 / Su883</strain>
    </source>
</reference>
<dbReference type="Pfam" id="PF05580">
    <property type="entry name" value="Peptidase_S55"/>
    <property type="match status" value="1"/>
</dbReference>
<dbReference type="InterPro" id="IPR008763">
    <property type="entry name" value="Peptidase_S55"/>
</dbReference>
<dbReference type="PROSITE" id="PS51257">
    <property type="entry name" value="PROKAR_LIPOPROTEIN"/>
    <property type="match status" value="1"/>
</dbReference>
<evidence type="ECO:0000313" key="5">
    <source>
        <dbReference type="Proteomes" id="UP000002030"/>
    </source>
</evidence>
<dbReference type="AlphaFoldDB" id="D1B9U4"/>
<proteinExistence type="predicted"/>
<name>D1B9U4_THEAS</name>
<evidence type="ECO:0000313" key="4">
    <source>
        <dbReference type="EMBL" id="ACZ19047.1"/>
    </source>
</evidence>
<evidence type="ECO:0000256" key="2">
    <source>
        <dbReference type="SAM" id="SignalP"/>
    </source>
</evidence>
<dbReference type="KEGG" id="tai:Taci_0814"/>
<dbReference type="PROSITE" id="PS51494">
    <property type="entry name" value="SPOIVB"/>
    <property type="match status" value="1"/>
</dbReference>
<feature type="region of interest" description="Disordered" evidence="1">
    <location>
        <begin position="136"/>
        <end position="160"/>
    </location>
</feature>
<evidence type="ECO:0000256" key="1">
    <source>
        <dbReference type="SAM" id="MobiDB-lite"/>
    </source>
</evidence>
<organism evidence="4 5">
    <name type="scientific">Thermanaerovibrio acidaminovorans (strain ATCC 49978 / DSM 6589 / Su883)</name>
    <name type="common">Selenomonas acidaminovorans</name>
    <dbReference type="NCBI Taxonomy" id="525903"/>
    <lineage>
        <taxon>Bacteria</taxon>
        <taxon>Thermotogati</taxon>
        <taxon>Synergistota</taxon>
        <taxon>Synergistia</taxon>
        <taxon>Synergistales</taxon>
        <taxon>Synergistaceae</taxon>
        <taxon>Thermanaerovibrio</taxon>
    </lineage>
</organism>
<dbReference type="OrthoDB" id="9765242at2"/>
<dbReference type="eggNOG" id="COG1044">
    <property type="taxonomic scope" value="Bacteria"/>
</dbReference>
<feature type="domain" description="Peptidase S55" evidence="3">
    <location>
        <begin position="1"/>
        <end position="146"/>
    </location>
</feature>
<keyword evidence="5" id="KW-1185">Reference proteome</keyword>
<keyword evidence="2" id="KW-0732">Signal</keyword>
<evidence type="ECO:0000259" key="3">
    <source>
        <dbReference type="PROSITE" id="PS51494"/>
    </source>
</evidence>
<gene>
    <name evidence="4" type="ordered locus">Taci_0814</name>
</gene>
<dbReference type="HOGENOM" id="CLU_023510_0_0_0"/>
<dbReference type="Proteomes" id="UP000002030">
    <property type="component" value="Chromosome"/>
</dbReference>
<sequence length="580" mass="62615">MTRPLLGFLVAVFISSCPSLALADTFNVKGGILRVGDIKPSLKGVGLTVFQGRDIKPFDLDILGVLDQQEAPRRLVLVRAKGDLIGRSGGIAAGMSGSPVYVGGRLVGAVGFGWEFGDHRMGLVTPMEEMLKIPPMERGETPGVERLEGPMDEEDGGARDVAPESQDLALYSPLMIGGVSGRFAKRIAGGLSARQILPSGRNDTQLSRGPGFEPGSALGVALAVGDVTVGSIGTVTAVDGDKFLAFGHPFLNRGTVRFFATDASVVGVIPSLQTPFKLGSLGAVVGTVMQDRPQGIYGRVGVFPPFNEYHIHFTDVDSGKSAVRRFRAVTDPFVASSVITPAVAGCVEDLWGRSGQGTGEVRMTIEGGGLKEPWSRTNFFSSPSDLVEAMFKEFDVIHTLLPVNPFRKISPMTVKLDVKVTELPKVLYLERVEVPKDRTFNPGELIGVDVWLRPWRGKPQKRTFNVKIPADAKEPVEVVVRGGGIGEREQESIKMGRRSIDSLDALLREISALEANNEIVVEVLSGREKDREEETRLLSEIKADLTKEGSMRVLKTNYYVDGFLRVPLKMGTKDGEDAGD</sequence>
<dbReference type="RefSeq" id="WP_012869562.1">
    <property type="nucleotide sequence ID" value="NC_013522.1"/>
</dbReference>
<dbReference type="STRING" id="525903.Taci_0814"/>
<dbReference type="EMBL" id="CP001818">
    <property type="protein sequence ID" value="ACZ19047.1"/>
    <property type="molecule type" value="Genomic_DNA"/>
</dbReference>
<feature type="compositionally biased region" description="Basic and acidic residues" evidence="1">
    <location>
        <begin position="136"/>
        <end position="149"/>
    </location>
</feature>
<feature type="chain" id="PRO_5003021352" description="Peptidase S55 domain-containing protein" evidence="2">
    <location>
        <begin position="24"/>
        <end position="580"/>
    </location>
</feature>
<dbReference type="EnsemblBacteria" id="ACZ19047">
    <property type="protein sequence ID" value="ACZ19047"/>
    <property type="gene ID" value="Taci_0814"/>
</dbReference>
<protein>
    <recommendedName>
        <fullName evidence="3">Peptidase S55 domain-containing protein</fullName>
    </recommendedName>
</protein>
<accession>D1B9U4</accession>